<dbReference type="CDD" id="cd00077">
    <property type="entry name" value="HDc"/>
    <property type="match status" value="1"/>
</dbReference>
<protein>
    <submittedName>
        <fullName evidence="4">Two-component system response regulator</fullName>
    </submittedName>
</protein>
<accession>A0A0S3QTP3</accession>
<dbReference type="STRING" id="1298851.TST_0860"/>
<dbReference type="EMBL" id="AP013035">
    <property type="protein sequence ID" value="BAT71660.1"/>
    <property type="molecule type" value="Genomic_DNA"/>
</dbReference>
<evidence type="ECO:0000259" key="3">
    <source>
        <dbReference type="PROSITE" id="PS51832"/>
    </source>
</evidence>
<dbReference type="InterPro" id="IPR052020">
    <property type="entry name" value="Cyclic_di-GMP/3'3'-cGAMP_PDE"/>
</dbReference>
<keyword evidence="5" id="KW-1185">Reference proteome</keyword>
<dbReference type="Pfam" id="PF00072">
    <property type="entry name" value="Response_reg"/>
    <property type="match status" value="1"/>
</dbReference>
<dbReference type="Gene3D" id="1.10.3210.10">
    <property type="entry name" value="Hypothetical protein af1432"/>
    <property type="match status" value="1"/>
</dbReference>
<dbReference type="InterPro" id="IPR001789">
    <property type="entry name" value="Sig_transdc_resp-reg_receiver"/>
</dbReference>
<dbReference type="RefSeq" id="WP_068549657.1">
    <property type="nucleotide sequence ID" value="NZ_AP013035.1"/>
</dbReference>
<gene>
    <name evidence="4" type="ORF">TST_0860</name>
</gene>
<evidence type="ECO:0000313" key="5">
    <source>
        <dbReference type="Proteomes" id="UP000063234"/>
    </source>
</evidence>
<evidence type="ECO:0000256" key="1">
    <source>
        <dbReference type="PROSITE-ProRule" id="PRU00169"/>
    </source>
</evidence>
<dbReference type="PANTHER" id="PTHR45228:SF1">
    <property type="entry name" value="CYCLIC DI-GMP PHOSPHODIESTERASE TM_0186"/>
    <property type="match status" value="1"/>
</dbReference>
<dbReference type="InterPro" id="IPR011006">
    <property type="entry name" value="CheY-like_superfamily"/>
</dbReference>
<evidence type="ECO:0000313" key="4">
    <source>
        <dbReference type="EMBL" id="BAT71660.1"/>
    </source>
</evidence>
<proteinExistence type="predicted"/>
<dbReference type="SUPFAM" id="SSF109604">
    <property type="entry name" value="HD-domain/PDEase-like"/>
    <property type="match status" value="1"/>
</dbReference>
<dbReference type="Gene3D" id="3.40.50.2300">
    <property type="match status" value="1"/>
</dbReference>
<dbReference type="PROSITE" id="PS51832">
    <property type="entry name" value="HD_GYP"/>
    <property type="match status" value="1"/>
</dbReference>
<dbReference type="KEGG" id="ttk:TST_0860"/>
<name>A0A0S3QTP3_THET7</name>
<dbReference type="OrthoDB" id="9377at2"/>
<dbReference type="GO" id="GO:0000160">
    <property type="term" value="P:phosphorelay signal transduction system"/>
    <property type="evidence" value="ECO:0007669"/>
    <property type="project" value="InterPro"/>
</dbReference>
<dbReference type="AlphaFoldDB" id="A0A0S3QTP3"/>
<feature type="modified residue" description="4-aspartylphosphate" evidence="1">
    <location>
        <position position="53"/>
    </location>
</feature>
<dbReference type="PROSITE" id="PS50110">
    <property type="entry name" value="RESPONSE_REGULATORY"/>
    <property type="match status" value="1"/>
</dbReference>
<dbReference type="InterPro" id="IPR003607">
    <property type="entry name" value="HD/PDEase_dom"/>
</dbReference>
<dbReference type="InterPro" id="IPR037522">
    <property type="entry name" value="HD_GYP_dom"/>
</dbReference>
<feature type="domain" description="Response regulatory" evidence="2">
    <location>
        <begin position="4"/>
        <end position="120"/>
    </location>
</feature>
<dbReference type="SMART" id="SM00471">
    <property type="entry name" value="HDc"/>
    <property type="match status" value="1"/>
</dbReference>
<feature type="domain" description="HD-GYP" evidence="3">
    <location>
        <begin position="154"/>
        <end position="351"/>
    </location>
</feature>
<reference evidence="5" key="1">
    <citation type="journal article" date="2018" name="Science">
        <title>A primordial and reversible TCA cycle in a facultatively chemolithoautotrophic thermophile.</title>
        <authorList>
            <person name="Nunoura T."/>
            <person name="Chikaraishi Y."/>
            <person name="Izaki R."/>
            <person name="Suwa T."/>
            <person name="Sato T."/>
            <person name="Harada T."/>
            <person name="Mori K."/>
            <person name="Kato Y."/>
            <person name="Miyazaki M."/>
            <person name="Shimamura S."/>
            <person name="Yanagawa K."/>
            <person name="Shuto A."/>
            <person name="Ohkouchi N."/>
            <person name="Fujita N."/>
            <person name="Takaki Y."/>
            <person name="Atomi H."/>
            <person name="Takai K."/>
        </authorList>
    </citation>
    <scope>NUCLEOTIDE SEQUENCE [LARGE SCALE GENOMIC DNA]</scope>
    <source>
        <strain evidence="5">DSM 17441 / JCM 13301 / NBRC 103674 / ABI70S6</strain>
    </source>
</reference>
<evidence type="ECO:0000259" key="2">
    <source>
        <dbReference type="PROSITE" id="PS50110"/>
    </source>
</evidence>
<sequence length="366" mass="42362">MKPKVLVVDDEAPNRAFARLIIEEAGYEVLEATNGKEAIEIARKEKPDVILMDIVMPVMTGLEACRILKEDPETFHIPVIIITALGDLNHKLECFKYGADEFIIKPYDKNELLLRVRNLFKIKSYHDLLKDYSYILEREIDERTKELQEAYQKLDLAYLELIQRLGRAAEYRDDETGEHTKRVGKMCRIIAEALEMPEELIKNIEYATPMHDIGKIGIPDKILLKPGKLTPEEFEVMKRHTYIGADILSKGAHPVMEMAERVALTHHERWDGKGYPLGLKEEEIPIEGRICSIVDFFDACTSRRIYRAAMDVEKVLDMIRKEKGMAFDPQIVEVFLSCIDDILKVKEEYSKNRKRGEKDEDLQHNE</sequence>
<keyword evidence="1" id="KW-0597">Phosphoprotein</keyword>
<dbReference type="SUPFAM" id="SSF52172">
    <property type="entry name" value="CheY-like"/>
    <property type="match status" value="1"/>
</dbReference>
<dbReference type="PANTHER" id="PTHR45228">
    <property type="entry name" value="CYCLIC DI-GMP PHOSPHODIESTERASE TM_0186-RELATED"/>
    <property type="match status" value="1"/>
</dbReference>
<dbReference type="Pfam" id="PF13487">
    <property type="entry name" value="HD_5"/>
    <property type="match status" value="1"/>
</dbReference>
<organism evidence="4 5">
    <name type="scientific">Thermosulfidibacter takaii (strain DSM 17441 / JCM 13301 / NBRC 103674 / ABI70S6)</name>
    <dbReference type="NCBI Taxonomy" id="1298851"/>
    <lineage>
        <taxon>Bacteria</taxon>
        <taxon>Pseudomonadati</taxon>
        <taxon>Thermosulfidibacterota</taxon>
        <taxon>Thermosulfidibacteria</taxon>
        <taxon>Thermosulfidibacterales</taxon>
        <taxon>Thermosulfidibacteraceae</taxon>
    </lineage>
</organism>
<dbReference type="Proteomes" id="UP000063234">
    <property type="component" value="Chromosome"/>
</dbReference>
<dbReference type="SMART" id="SM00448">
    <property type="entry name" value="REC"/>
    <property type="match status" value="1"/>
</dbReference>